<dbReference type="OrthoDB" id="2435678at2759"/>
<dbReference type="InterPro" id="IPR043502">
    <property type="entry name" value="DNA/RNA_pol_sf"/>
</dbReference>
<dbReference type="AlphaFoldDB" id="A0A9N9EHQ0"/>
<evidence type="ECO:0000313" key="2">
    <source>
        <dbReference type="Proteomes" id="UP000789396"/>
    </source>
</evidence>
<reference evidence="1" key="1">
    <citation type="submission" date="2021-06" db="EMBL/GenBank/DDBJ databases">
        <authorList>
            <person name="Kallberg Y."/>
            <person name="Tangrot J."/>
            <person name="Rosling A."/>
        </authorList>
    </citation>
    <scope>NUCLEOTIDE SEQUENCE</scope>
    <source>
        <strain evidence="1">IN212</strain>
    </source>
</reference>
<keyword evidence="2" id="KW-1185">Reference proteome</keyword>
<protein>
    <submittedName>
        <fullName evidence="1">5768_t:CDS:1</fullName>
    </submittedName>
</protein>
<organism evidence="1 2">
    <name type="scientific">Racocetra fulgida</name>
    <dbReference type="NCBI Taxonomy" id="60492"/>
    <lineage>
        <taxon>Eukaryota</taxon>
        <taxon>Fungi</taxon>
        <taxon>Fungi incertae sedis</taxon>
        <taxon>Mucoromycota</taxon>
        <taxon>Glomeromycotina</taxon>
        <taxon>Glomeromycetes</taxon>
        <taxon>Diversisporales</taxon>
        <taxon>Gigasporaceae</taxon>
        <taxon>Racocetra</taxon>
    </lineage>
</organism>
<dbReference type="SUPFAM" id="SSF56672">
    <property type="entry name" value="DNA/RNA polymerases"/>
    <property type="match status" value="1"/>
</dbReference>
<feature type="non-terminal residue" evidence="1">
    <location>
        <position position="70"/>
    </location>
</feature>
<comment type="caution">
    <text evidence="1">The sequence shown here is derived from an EMBL/GenBank/DDBJ whole genome shotgun (WGS) entry which is preliminary data.</text>
</comment>
<name>A0A9N9EHQ0_9GLOM</name>
<dbReference type="Proteomes" id="UP000789396">
    <property type="component" value="Unassembled WGS sequence"/>
</dbReference>
<dbReference type="EMBL" id="CAJVPZ010017015">
    <property type="protein sequence ID" value="CAG8677686.1"/>
    <property type="molecule type" value="Genomic_DNA"/>
</dbReference>
<dbReference type="Gene3D" id="3.10.10.10">
    <property type="entry name" value="HIV Type 1 Reverse Transcriptase, subunit A, domain 1"/>
    <property type="match status" value="1"/>
</dbReference>
<proteinExistence type="predicted"/>
<evidence type="ECO:0000313" key="1">
    <source>
        <dbReference type="EMBL" id="CAG8677686.1"/>
    </source>
</evidence>
<accession>A0A9N9EHQ0</accession>
<sequence length="70" mass="8133">MRLCIDFRKLNQQTKYDSYPLPRINELPELRKNGVYDEIQVVQVCGNTIWLDECFRYSLTVDGSCAATSN</sequence>
<gene>
    <name evidence="1" type="ORF">RFULGI_LOCUS9483</name>
</gene>